<sequence length="53" mass="6380">MYCQMFEPSNKRGSQHPLLKYAWLATRHCRYAFIIFKTNPFDSICLLFHNKVN</sequence>
<proteinExistence type="predicted"/>
<dbReference type="EMBL" id="GGEC01078558">
    <property type="protein sequence ID" value="MBX59042.1"/>
    <property type="molecule type" value="Transcribed_RNA"/>
</dbReference>
<name>A0A2P2PWA7_RHIMU</name>
<organism evidence="1">
    <name type="scientific">Rhizophora mucronata</name>
    <name type="common">Asiatic mangrove</name>
    <dbReference type="NCBI Taxonomy" id="61149"/>
    <lineage>
        <taxon>Eukaryota</taxon>
        <taxon>Viridiplantae</taxon>
        <taxon>Streptophyta</taxon>
        <taxon>Embryophyta</taxon>
        <taxon>Tracheophyta</taxon>
        <taxon>Spermatophyta</taxon>
        <taxon>Magnoliopsida</taxon>
        <taxon>eudicotyledons</taxon>
        <taxon>Gunneridae</taxon>
        <taxon>Pentapetalae</taxon>
        <taxon>rosids</taxon>
        <taxon>fabids</taxon>
        <taxon>Malpighiales</taxon>
        <taxon>Rhizophoraceae</taxon>
        <taxon>Rhizophora</taxon>
    </lineage>
</organism>
<dbReference type="AlphaFoldDB" id="A0A2P2PWA7"/>
<reference evidence="1" key="1">
    <citation type="submission" date="2018-02" db="EMBL/GenBank/DDBJ databases">
        <title>Rhizophora mucronata_Transcriptome.</title>
        <authorList>
            <person name="Meera S.P."/>
            <person name="Sreeshan A."/>
            <person name="Augustine A."/>
        </authorList>
    </citation>
    <scope>NUCLEOTIDE SEQUENCE</scope>
    <source>
        <tissue evidence="1">Leaf</tissue>
    </source>
</reference>
<evidence type="ECO:0000313" key="1">
    <source>
        <dbReference type="EMBL" id="MBX59042.1"/>
    </source>
</evidence>
<accession>A0A2P2PWA7</accession>
<protein>
    <submittedName>
        <fullName evidence="1">Uncharacterized protein</fullName>
    </submittedName>
</protein>